<accession>G2KP60</accession>
<dbReference type="SUPFAM" id="SSF52743">
    <property type="entry name" value="Subtilisin-like"/>
    <property type="match status" value="1"/>
</dbReference>
<gene>
    <name evidence="3" type="ordered locus">MICA_222</name>
</gene>
<evidence type="ECO:0000313" key="4">
    <source>
        <dbReference type="Proteomes" id="UP000009286"/>
    </source>
</evidence>
<organism evidence="3 4">
    <name type="scientific">Micavibrio aeruginosavorus (strain ARL-13)</name>
    <dbReference type="NCBI Taxonomy" id="856793"/>
    <lineage>
        <taxon>Bacteria</taxon>
        <taxon>Pseudomonadati</taxon>
        <taxon>Bdellovibrionota</taxon>
        <taxon>Bdellovibrionia</taxon>
        <taxon>Bdellovibrionales</taxon>
        <taxon>Pseudobdellovibrionaceae</taxon>
        <taxon>Micavibrio</taxon>
    </lineage>
</organism>
<reference evidence="3 4" key="1">
    <citation type="journal article" date="2011" name="BMC Genomics">
        <title>Genomic insights into an obligate epibiotic bacterial predator: Micavibrio aeruginosavorus ARL-13.</title>
        <authorList>
            <person name="Wang Z."/>
            <person name="Kadouri D."/>
            <person name="Wu M."/>
        </authorList>
    </citation>
    <scope>NUCLEOTIDE SEQUENCE [LARGE SCALE GENOMIC DNA]</scope>
    <source>
        <strain evidence="3 4">ARL-13</strain>
    </source>
</reference>
<keyword evidence="4" id="KW-1185">Reference proteome</keyword>
<evidence type="ECO:0000313" key="3">
    <source>
        <dbReference type="EMBL" id="AEP08568.1"/>
    </source>
</evidence>
<dbReference type="KEGG" id="mai:MICA_222"/>
<feature type="chain" id="PRO_5003432467" description="Peptidase S8/S53 domain-containing protein" evidence="2">
    <location>
        <begin position="25"/>
        <end position="756"/>
    </location>
</feature>
<dbReference type="EMBL" id="CP002382">
    <property type="protein sequence ID" value="AEP08568.1"/>
    <property type="molecule type" value="Genomic_DNA"/>
</dbReference>
<dbReference type="OrthoDB" id="9817248at2"/>
<dbReference type="HOGENOM" id="CLU_320740_0_0_5"/>
<evidence type="ECO:0008006" key="5">
    <source>
        <dbReference type="Google" id="ProtNLM"/>
    </source>
</evidence>
<evidence type="ECO:0000256" key="2">
    <source>
        <dbReference type="SAM" id="SignalP"/>
    </source>
</evidence>
<dbReference type="Proteomes" id="UP000009286">
    <property type="component" value="Chromosome"/>
</dbReference>
<keyword evidence="2" id="KW-0732">Signal</keyword>
<dbReference type="RefSeq" id="WP_014101791.1">
    <property type="nucleotide sequence ID" value="NC_016026.1"/>
</dbReference>
<dbReference type="GO" id="GO:0006508">
    <property type="term" value="P:proteolysis"/>
    <property type="evidence" value="ECO:0007669"/>
    <property type="project" value="InterPro"/>
</dbReference>
<evidence type="ECO:0000256" key="1">
    <source>
        <dbReference type="SAM" id="MobiDB-lite"/>
    </source>
</evidence>
<feature type="signal peptide" evidence="2">
    <location>
        <begin position="1"/>
        <end position="24"/>
    </location>
</feature>
<dbReference type="Gene3D" id="3.40.50.200">
    <property type="entry name" value="Peptidase S8/S53 domain"/>
    <property type="match status" value="1"/>
</dbReference>
<proteinExistence type="predicted"/>
<dbReference type="eggNOG" id="COG1404">
    <property type="taxonomic scope" value="Bacteria"/>
</dbReference>
<dbReference type="AlphaFoldDB" id="G2KP60"/>
<feature type="region of interest" description="Disordered" evidence="1">
    <location>
        <begin position="729"/>
        <end position="756"/>
    </location>
</feature>
<feature type="compositionally biased region" description="Pro residues" evidence="1">
    <location>
        <begin position="747"/>
        <end position="756"/>
    </location>
</feature>
<name>G2KP60_MICAA</name>
<dbReference type="GO" id="GO:0004252">
    <property type="term" value="F:serine-type endopeptidase activity"/>
    <property type="evidence" value="ECO:0007669"/>
    <property type="project" value="InterPro"/>
</dbReference>
<sequence>MGSARTLRSALAATGLAVLSLSLAFNDAAAQTAKQPVAKTAQKNKNDVRTEQDKVLHESLLTAYKAALFQKDDEPAQDIAALVDSAINALDQGANPHLRITQGMNILSPIEVAYTLFAEKGDTGTNASALMKKVLEKGGNKRQITSNDMTIMDEAVEIFLKSEQEHIDGVRKILSVIQWLYSFGFTYSDAPKWQKEYKDFTSIADWAMDRKTLEILKELSLVDEKNYTRLTIGNQNSRDAVQNNTHLTREMLTNNGANIAKIAIPSLPKSSSLEALEPGPTAKNREVDLVTVESKGDNSPIKNHHVIVFTTAVKSALILNPNVDTKNFHHLYESSFRQIRKDNSDIHTALFNNNGAKIADNIVFSTSQGSAKDTDHVSEENVERYEGAIDFIALRESLDQQQKNKITYFIANGNDWFTGGGRMGETSYITHGPRAVTVGASADFRAKNMETERPMIAHYTSFAADICNRTPSFDGEINHGTSNATPALAATYRQMAEWYGDALSFEEIMAAGLMSADRNPWDFKNPGMFKDDKDHSVANNPANFEGQPAHYTSNGGGLPWHERCGAGIINPKAWNNAIQTMIILKERDGLQTTQATAQFLSVHSHEKIGTGRKAFNKYSFVVPEDMTLSRLTIATPGGSWLTIMPIVTTPAGFQFRMPFSETETFSTYAFAYEDVKKGDVITIESRGKMEPGAGIYIRGQKPGNAIAALRDVLRKNGVLPAPVRAMTESKVTGPAEPLPAVIEYPDDPPTPRVPKP</sequence>
<protein>
    <recommendedName>
        <fullName evidence="5">Peptidase S8/S53 domain-containing protein</fullName>
    </recommendedName>
</protein>
<dbReference type="InterPro" id="IPR036852">
    <property type="entry name" value="Peptidase_S8/S53_dom_sf"/>
</dbReference>